<accession>A0AAN8J9M6</accession>
<dbReference type="PROSITE" id="PS50850">
    <property type="entry name" value="MFS"/>
    <property type="match status" value="1"/>
</dbReference>
<evidence type="ECO:0000256" key="3">
    <source>
        <dbReference type="ARBA" id="ARBA00022989"/>
    </source>
</evidence>
<feature type="transmembrane region" description="Helical" evidence="5">
    <location>
        <begin position="238"/>
        <end position="256"/>
    </location>
</feature>
<feature type="transmembrane region" description="Helical" evidence="5">
    <location>
        <begin position="448"/>
        <end position="468"/>
    </location>
</feature>
<evidence type="ECO:0000256" key="2">
    <source>
        <dbReference type="ARBA" id="ARBA00022692"/>
    </source>
</evidence>
<feature type="domain" description="Major facilitator superfamily (MFS) profile" evidence="6">
    <location>
        <begin position="27"/>
        <end position="499"/>
    </location>
</feature>
<dbReference type="AlphaFoldDB" id="A0AAN8J9M6"/>
<feature type="transmembrane region" description="Helical" evidence="5">
    <location>
        <begin position="316"/>
        <end position="336"/>
    </location>
</feature>
<dbReference type="Proteomes" id="UP001347796">
    <property type="component" value="Unassembled WGS sequence"/>
</dbReference>
<evidence type="ECO:0000256" key="1">
    <source>
        <dbReference type="ARBA" id="ARBA00004141"/>
    </source>
</evidence>
<reference evidence="7 8" key="1">
    <citation type="submission" date="2024-01" db="EMBL/GenBank/DDBJ databases">
        <title>The genome of the rayed Mediterranean limpet Patella caerulea (Linnaeus, 1758).</title>
        <authorList>
            <person name="Anh-Thu Weber A."/>
            <person name="Halstead-Nussloch G."/>
        </authorList>
    </citation>
    <scope>NUCLEOTIDE SEQUENCE [LARGE SCALE GENOMIC DNA]</scope>
    <source>
        <strain evidence="7">AATW-2023a</strain>
        <tissue evidence="7">Whole specimen</tissue>
    </source>
</reference>
<dbReference type="GO" id="GO:0016020">
    <property type="term" value="C:membrane"/>
    <property type="evidence" value="ECO:0007669"/>
    <property type="project" value="UniProtKB-SubCell"/>
</dbReference>
<proteinExistence type="predicted"/>
<evidence type="ECO:0000256" key="4">
    <source>
        <dbReference type="ARBA" id="ARBA00023136"/>
    </source>
</evidence>
<dbReference type="GO" id="GO:0022857">
    <property type="term" value="F:transmembrane transporter activity"/>
    <property type="evidence" value="ECO:0007669"/>
    <property type="project" value="InterPro"/>
</dbReference>
<feature type="transmembrane region" description="Helical" evidence="5">
    <location>
        <begin position="152"/>
        <end position="171"/>
    </location>
</feature>
<dbReference type="CDD" id="cd17317">
    <property type="entry name" value="MFS_SLC22"/>
    <property type="match status" value="1"/>
</dbReference>
<dbReference type="InterPro" id="IPR036259">
    <property type="entry name" value="MFS_trans_sf"/>
</dbReference>
<keyword evidence="8" id="KW-1185">Reference proteome</keyword>
<evidence type="ECO:0000313" key="7">
    <source>
        <dbReference type="EMBL" id="KAK6171549.1"/>
    </source>
</evidence>
<keyword evidence="3 5" id="KW-1133">Transmembrane helix</keyword>
<dbReference type="EMBL" id="JAZGQO010000014">
    <property type="protein sequence ID" value="KAK6171549.1"/>
    <property type="molecule type" value="Genomic_DNA"/>
</dbReference>
<dbReference type="InterPro" id="IPR005828">
    <property type="entry name" value="MFS_sugar_transport-like"/>
</dbReference>
<keyword evidence="2 5" id="KW-0812">Transmembrane</keyword>
<feature type="transmembrane region" description="Helical" evidence="5">
    <location>
        <begin position="20"/>
        <end position="44"/>
    </location>
</feature>
<dbReference type="PROSITE" id="PS00216">
    <property type="entry name" value="SUGAR_TRANSPORT_1"/>
    <property type="match status" value="1"/>
</dbReference>
<protein>
    <recommendedName>
        <fullName evidence="6">Major facilitator superfamily (MFS) profile domain-containing protein</fullName>
    </recommendedName>
</protein>
<dbReference type="InterPro" id="IPR020846">
    <property type="entry name" value="MFS_dom"/>
</dbReference>
<gene>
    <name evidence="7" type="ORF">SNE40_019714</name>
</gene>
<name>A0AAN8J9M6_PATCE</name>
<feature type="transmembrane region" description="Helical" evidence="5">
    <location>
        <begin position="474"/>
        <end position="494"/>
    </location>
</feature>
<evidence type="ECO:0000259" key="6">
    <source>
        <dbReference type="PROSITE" id="PS50850"/>
    </source>
</evidence>
<feature type="transmembrane region" description="Helical" evidence="5">
    <location>
        <begin position="348"/>
        <end position="370"/>
    </location>
</feature>
<comment type="caution">
    <text evidence="7">The sequence shown here is derived from an EMBL/GenBank/DDBJ whole genome shotgun (WGS) entry which is preliminary data.</text>
</comment>
<feature type="transmembrane region" description="Helical" evidence="5">
    <location>
        <begin position="209"/>
        <end position="232"/>
    </location>
</feature>
<keyword evidence="4 5" id="KW-0472">Membrane</keyword>
<dbReference type="InterPro" id="IPR005829">
    <property type="entry name" value="Sugar_transporter_CS"/>
</dbReference>
<feature type="transmembrane region" description="Helical" evidence="5">
    <location>
        <begin position="382"/>
        <end position="400"/>
    </location>
</feature>
<evidence type="ECO:0000256" key="5">
    <source>
        <dbReference type="SAM" id="Phobius"/>
    </source>
</evidence>
<evidence type="ECO:0000313" key="8">
    <source>
        <dbReference type="Proteomes" id="UP001347796"/>
    </source>
</evidence>
<dbReference type="PANTHER" id="PTHR24064">
    <property type="entry name" value="SOLUTE CARRIER FAMILY 22 MEMBER"/>
    <property type="match status" value="1"/>
</dbReference>
<dbReference type="Pfam" id="PF00083">
    <property type="entry name" value="Sugar_tr"/>
    <property type="match status" value="1"/>
</dbReference>
<dbReference type="Gene3D" id="1.20.1250.20">
    <property type="entry name" value="MFS general substrate transporter like domains"/>
    <property type="match status" value="1"/>
</dbReference>
<feature type="transmembrane region" description="Helical" evidence="5">
    <location>
        <begin position="406"/>
        <end position="428"/>
    </location>
</feature>
<sequence>MDFEEIIKHLGDFGTYQKRLYYMLCISSVITAIQVLLTVFTFGIPEHRCAVPGLVNDTFQKSELNDSLGEFVYEDNVYKQCSIYSLTSHNVTTCKRWVYDKSIFESSIITQIDIVCNEKIAKSHAQMLVMLGQVVGCAIVGPLSDRFGRKTMLCSFLIINIISSIAVTWTPTIRVVFAFYFFIGTSISGTFTPAFVLGMELVGPKSRVWAGMITELFWSLGTIILSGAAYWIRNWQTLQLTMSVPSIILLSYFCLITESPRWLISKGRYKEAEKIIQKAAKVNKVVLPQRLLRRSQSRFIEPNNESVFKIFTSRILVIRTVIVYINWAACSLTFYGLTLNAGNLSGSIHLNFFLLNIIEVPAYILCMMLLDRIGRRILHCSSLFLSGACITLSIFTVLYADKSLTWITTLLAVIGKMGITAAFAIMWIYTTELFPTPLRNSAVGTSSLMARIAAAISPYIANIGLIVPGSVGKITPMIIFGITSIIAGLLALLLPETKDRLLPETIEDAEQFTNKKSDDDMDNGEELKVLNSEKI</sequence>
<organism evidence="7 8">
    <name type="scientific">Patella caerulea</name>
    <name type="common">Rayed Mediterranean limpet</name>
    <dbReference type="NCBI Taxonomy" id="87958"/>
    <lineage>
        <taxon>Eukaryota</taxon>
        <taxon>Metazoa</taxon>
        <taxon>Spiralia</taxon>
        <taxon>Lophotrochozoa</taxon>
        <taxon>Mollusca</taxon>
        <taxon>Gastropoda</taxon>
        <taxon>Patellogastropoda</taxon>
        <taxon>Patelloidea</taxon>
        <taxon>Patellidae</taxon>
        <taxon>Patella</taxon>
    </lineage>
</organism>
<dbReference type="SUPFAM" id="SSF103473">
    <property type="entry name" value="MFS general substrate transporter"/>
    <property type="match status" value="1"/>
</dbReference>
<comment type="subcellular location">
    <subcellularLocation>
        <location evidence="1">Membrane</location>
        <topology evidence="1">Multi-pass membrane protein</topology>
    </subcellularLocation>
</comment>
<feature type="transmembrane region" description="Helical" evidence="5">
    <location>
        <begin position="177"/>
        <end position="197"/>
    </location>
</feature>